<evidence type="ECO:0000256" key="5">
    <source>
        <dbReference type="ARBA" id="ARBA00046486"/>
    </source>
</evidence>
<comment type="caution">
    <text evidence="6">The sequence shown here is derived from an EMBL/GenBank/DDBJ whole genome shotgun (WGS) entry which is preliminary data.</text>
</comment>
<dbReference type="Gene3D" id="2.30.30.210">
    <property type="entry name" value="Ribonuclease P/MRP, subunit p29"/>
    <property type="match status" value="1"/>
</dbReference>
<dbReference type="Proteomes" id="UP001107558">
    <property type="component" value="Unassembled WGS sequence"/>
</dbReference>
<dbReference type="GO" id="GO:0030677">
    <property type="term" value="C:ribonuclease P complex"/>
    <property type="evidence" value="ECO:0007669"/>
    <property type="project" value="InterPro"/>
</dbReference>
<dbReference type="GO" id="GO:0033204">
    <property type="term" value="F:ribonuclease P RNA binding"/>
    <property type="evidence" value="ECO:0007669"/>
    <property type="project" value="InterPro"/>
</dbReference>
<dbReference type="GO" id="GO:0001682">
    <property type="term" value="P:tRNA 5'-leader removal"/>
    <property type="evidence" value="ECO:0007669"/>
    <property type="project" value="InterPro"/>
</dbReference>
<dbReference type="AlphaFoldDB" id="A0A9J6B9I5"/>
<dbReference type="InterPro" id="IPR036980">
    <property type="entry name" value="RNase_P/MRP_Rpp29_sf"/>
</dbReference>
<comment type="subunit">
    <text evidence="5">Component of nuclear RNase P and RNase MRP ribonucleoproteins. RNase P consists of a catalytic RNA moiety and 10 different protein chains; POP1, POP4, POP5, POP7, RPP14, RPP21, RPP25, RPP30, RPP38 and RPP40. Within the RNase P complex, POP1, POP7 and RPP25 form the 'finger' subcomplex, POP5, RPP14, RPP40 and homodimeric RPP30 form the 'palm' subcomplex, and RPP21, POP4 and RPP38 form the 'wrist' subcomplex. All subunits of the RNase P complex interact with the catalytic RNA. Several subunits of RNase P are also part of the RNase MRP complex. RNase MRP consists of a catalytic RNA moiety and about 8 protein subunits; POP1, POP7, RPP25, RPP30, RPP38, RPP40 and possibly also POP4 and POP5.</text>
</comment>
<protein>
    <recommendedName>
        <fullName evidence="4">Ribonuclease P protein subunit p29</fullName>
    </recommendedName>
</protein>
<comment type="function">
    <text evidence="1">Component of ribonuclease P, a ribonucleoprotein complex that generates mature tRNA molecules by cleaving their 5'-ends.</text>
</comment>
<evidence type="ECO:0000313" key="6">
    <source>
        <dbReference type="EMBL" id="KAG5666256.1"/>
    </source>
</evidence>
<dbReference type="Pfam" id="PF01868">
    <property type="entry name" value="RNase_P-MRP_p29"/>
    <property type="match status" value="1"/>
</dbReference>
<dbReference type="PANTHER" id="PTHR13348:SF0">
    <property type="entry name" value="RIBONUCLEASE P PROTEIN SUBUNIT P29"/>
    <property type="match status" value="1"/>
</dbReference>
<dbReference type="GO" id="GO:0000172">
    <property type="term" value="C:ribonuclease MRP complex"/>
    <property type="evidence" value="ECO:0007669"/>
    <property type="project" value="InterPro"/>
</dbReference>
<dbReference type="GO" id="GO:0006364">
    <property type="term" value="P:rRNA processing"/>
    <property type="evidence" value="ECO:0007669"/>
    <property type="project" value="TreeGrafter"/>
</dbReference>
<organism evidence="6 7">
    <name type="scientific">Polypedilum vanderplanki</name>
    <name type="common">Sleeping chironomid midge</name>
    <dbReference type="NCBI Taxonomy" id="319348"/>
    <lineage>
        <taxon>Eukaryota</taxon>
        <taxon>Metazoa</taxon>
        <taxon>Ecdysozoa</taxon>
        <taxon>Arthropoda</taxon>
        <taxon>Hexapoda</taxon>
        <taxon>Insecta</taxon>
        <taxon>Pterygota</taxon>
        <taxon>Neoptera</taxon>
        <taxon>Endopterygota</taxon>
        <taxon>Diptera</taxon>
        <taxon>Nematocera</taxon>
        <taxon>Chironomoidea</taxon>
        <taxon>Chironomidae</taxon>
        <taxon>Chironominae</taxon>
        <taxon>Polypedilum</taxon>
        <taxon>Polypedilum</taxon>
    </lineage>
</organism>
<evidence type="ECO:0000256" key="4">
    <source>
        <dbReference type="ARBA" id="ARBA00016225"/>
    </source>
</evidence>
<evidence type="ECO:0000256" key="1">
    <source>
        <dbReference type="ARBA" id="ARBA00002435"/>
    </source>
</evidence>
<reference evidence="6" key="1">
    <citation type="submission" date="2021-03" db="EMBL/GenBank/DDBJ databases">
        <title>Chromosome level genome of the anhydrobiotic midge Polypedilum vanderplanki.</title>
        <authorList>
            <person name="Yoshida Y."/>
            <person name="Kikawada T."/>
            <person name="Gusev O."/>
        </authorList>
    </citation>
    <scope>NUCLEOTIDE SEQUENCE</scope>
    <source>
        <strain evidence="6">NIAS01</strain>
        <tissue evidence="6">Whole body or cell culture</tissue>
    </source>
</reference>
<evidence type="ECO:0000313" key="7">
    <source>
        <dbReference type="Proteomes" id="UP001107558"/>
    </source>
</evidence>
<dbReference type="SUPFAM" id="SSF101744">
    <property type="entry name" value="Rof/RNase P subunit-like"/>
    <property type="match status" value="1"/>
</dbReference>
<accession>A0A9J6B9I5</accession>
<comment type="subcellular location">
    <subcellularLocation>
        <location evidence="2">Nucleus</location>
    </subcellularLocation>
</comment>
<keyword evidence="7" id="KW-1185">Reference proteome</keyword>
<evidence type="ECO:0000256" key="3">
    <source>
        <dbReference type="ARBA" id="ARBA00006181"/>
    </source>
</evidence>
<sequence>MESKVEEVQNVIEHLVHPREKKTSNIQDLNQFQEIANVKRKEKKLKKLKPQKKKLSRNEMKNLGLYSLPRKTMKYDDYRELNELWNSYMEQILGSDMENLKKKFDTTSNHYDSVSATIHKSDFHGAKLKIVQSKCVSLTGQKGIVVLDTKGTFNIICKDNVLRIVPKNASIFELKWRKARFTVYGKNLAIRTAERSFNFTIKIASKAKYPPDNKSQSKDIYIQIKSLFLVHNKNNVGN</sequence>
<gene>
    <name evidence="6" type="ORF">PVAND_017785</name>
</gene>
<dbReference type="EMBL" id="JADBJN010000010">
    <property type="protein sequence ID" value="KAG5666256.1"/>
    <property type="molecule type" value="Genomic_DNA"/>
</dbReference>
<evidence type="ECO:0000256" key="2">
    <source>
        <dbReference type="ARBA" id="ARBA00004123"/>
    </source>
</evidence>
<dbReference type="InterPro" id="IPR016848">
    <property type="entry name" value="RNase_P/MRP_Rpp29-subunit"/>
</dbReference>
<dbReference type="GO" id="GO:0005634">
    <property type="term" value="C:nucleus"/>
    <property type="evidence" value="ECO:0007669"/>
    <property type="project" value="UniProtKB-SubCell"/>
</dbReference>
<dbReference type="InterPro" id="IPR002730">
    <property type="entry name" value="Rpp29/RNP1"/>
</dbReference>
<dbReference type="PANTHER" id="PTHR13348">
    <property type="entry name" value="RIBONUCLEASE P SUBUNIT P29"/>
    <property type="match status" value="1"/>
</dbReference>
<name>A0A9J6B9I5_POLVA</name>
<dbReference type="InterPro" id="IPR023534">
    <property type="entry name" value="Rof/RNase_P-like"/>
</dbReference>
<dbReference type="OrthoDB" id="124041at2759"/>
<proteinExistence type="inferred from homology"/>
<comment type="similarity">
    <text evidence="3">Belongs to the eukaryotic/archaeal RNase P protein component 1 family.</text>
</comment>
<dbReference type="SMART" id="SM00538">
    <property type="entry name" value="POP4"/>
    <property type="match status" value="1"/>
</dbReference>